<dbReference type="PROSITE" id="PS50043">
    <property type="entry name" value="HTH_LUXR_2"/>
    <property type="match status" value="1"/>
</dbReference>
<accession>A0A6P0CGD0</accession>
<dbReference type="CDD" id="cd06170">
    <property type="entry name" value="LuxR_C_like"/>
    <property type="match status" value="1"/>
</dbReference>
<dbReference type="SMART" id="SM00421">
    <property type="entry name" value="HTH_LUXR"/>
    <property type="match status" value="1"/>
</dbReference>
<dbReference type="PANTHER" id="PTHR44688:SF16">
    <property type="entry name" value="DNA-BINDING TRANSCRIPTIONAL ACTIVATOR DEVR_DOSR"/>
    <property type="match status" value="1"/>
</dbReference>
<sequence>MNDKHGELGGDLLCKLELINSMTRTEMHVVILDGLALRRSAYAKLLESWAAPNEFLIAQIADTEALPSKSALTVVVLGSHLICSPKGTSRLQAAVKGSDGPVAAMVERYTAECVSTALDLELKGVLPVSETPAVIFAALGFIIAGGCYIPHVRESVIPQSELSYLPGSTNQKHHGTCVSEPEGTEISGKSGLTRRQYDVLRFLANGDTNKEIARELDLSEATVKSHVRQVMRKLNAGNRTQAALLARDVLHV</sequence>
<keyword evidence="6" id="KW-1185">Reference proteome</keyword>
<dbReference type="SUPFAM" id="SSF46894">
    <property type="entry name" value="C-terminal effector domain of the bipartite response regulators"/>
    <property type="match status" value="1"/>
</dbReference>
<dbReference type="InterPro" id="IPR000792">
    <property type="entry name" value="Tscrpt_reg_LuxR_C"/>
</dbReference>
<dbReference type="InterPro" id="IPR036388">
    <property type="entry name" value="WH-like_DNA-bd_sf"/>
</dbReference>
<dbReference type="Pfam" id="PF00196">
    <property type="entry name" value="GerE"/>
    <property type="match status" value="1"/>
</dbReference>
<evidence type="ECO:0000313" key="5">
    <source>
        <dbReference type="EMBL" id="NEK24977.1"/>
    </source>
</evidence>
<dbReference type="PRINTS" id="PR00038">
    <property type="entry name" value="HTHLUXR"/>
</dbReference>
<evidence type="ECO:0000256" key="3">
    <source>
        <dbReference type="ARBA" id="ARBA00023163"/>
    </source>
</evidence>
<evidence type="ECO:0000256" key="1">
    <source>
        <dbReference type="ARBA" id="ARBA00023015"/>
    </source>
</evidence>
<dbReference type="GO" id="GO:0006355">
    <property type="term" value="P:regulation of DNA-templated transcription"/>
    <property type="evidence" value="ECO:0007669"/>
    <property type="project" value="InterPro"/>
</dbReference>
<comment type="caution">
    <text evidence="5">The sequence shown here is derived from an EMBL/GenBank/DDBJ whole genome shotgun (WGS) entry which is preliminary data.</text>
</comment>
<evidence type="ECO:0000256" key="2">
    <source>
        <dbReference type="ARBA" id="ARBA00023125"/>
    </source>
</evidence>
<evidence type="ECO:0000313" key="6">
    <source>
        <dbReference type="Proteomes" id="UP000468591"/>
    </source>
</evidence>
<feature type="domain" description="HTH luxR-type" evidence="4">
    <location>
        <begin position="185"/>
        <end position="250"/>
    </location>
</feature>
<dbReference type="Gene3D" id="1.10.10.10">
    <property type="entry name" value="Winged helix-like DNA-binding domain superfamily/Winged helix DNA-binding domain"/>
    <property type="match status" value="1"/>
</dbReference>
<dbReference type="AlphaFoldDB" id="A0A6P0CGD0"/>
<name>A0A6P0CGD0_9RHOB</name>
<organism evidence="5 6">
    <name type="scientific">Sulfitobacter sediminilitoris</name>
    <dbReference type="NCBI Taxonomy" id="2698830"/>
    <lineage>
        <taxon>Bacteria</taxon>
        <taxon>Pseudomonadati</taxon>
        <taxon>Pseudomonadota</taxon>
        <taxon>Alphaproteobacteria</taxon>
        <taxon>Rhodobacterales</taxon>
        <taxon>Roseobacteraceae</taxon>
        <taxon>Sulfitobacter</taxon>
    </lineage>
</organism>
<dbReference type="InterPro" id="IPR016032">
    <property type="entry name" value="Sig_transdc_resp-reg_C-effctor"/>
</dbReference>
<dbReference type="GO" id="GO:0003677">
    <property type="term" value="F:DNA binding"/>
    <property type="evidence" value="ECO:0007669"/>
    <property type="project" value="UniProtKB-KW"/>
</dbReference>
<dbReference type="PANTHER" id="PTHR44688">
    <property type="entry name" value="DNA-BINDING TRANSCRIPTIONAL ACTIVATOR DEVR_DOSR"/>
    <property type="match status" value="1"/>
</dbReference>
<evidence type="ECO:0000259" key="4">
    <source>
        <dbReference type="PROSITE" id="PS50043"/>
    </source>
</evidence>
<keyword evidence="1" id="KW-0805">Transcription regulation</keyword>
<protein>
    <recommendedName>
        <fullName evidence="4">HTH luxR-type domain-containing protein</fullName>
    </recommendedName>
</protein>
<dbReference type="Proteomes" id="UP000468591">
    <property type="component" value="Unassembled WGS sequence"/>
</dbReference>
<keyword evidence="3" id="KW-0804">Transcription</keyword>
<proteinExistence type="predicted"/>
<reference evidence="5 6" key="1">
    <citation type="submission" date="2020-01" db="EMBL/GenBank/DDBJ databases">
        <title>Sulfitobacter sediminilitoris sp. nov., isolated from a tidal flat.</title>
        <authorList>
            <person name="Park S."/>
            <person name="Yoon J.-H."/>
        </authorList>
    </citation>
    <scope>NUCLEOTIDE SEQUENCE [LARGE SCALE GENOMIC DNA]</scope>
    <source>
        <strain evidence="5 6">JBTF-M27</strain>
    </source>
</reference>
<keyword evidence="2" id="KW-0238">DNA-binding</keyword>
<gene>
    <name evidence="5" type="ORF">GV827_21645</name>
</gene>
<dbReference type="RefSeq" id="WP_164356133.1">
    <property type="nucleotide sequence ID" value="NZ_JAABNT010000030.1"/>
</dbReference>
<dbReference type="EMBL" id="JAABNT010000030">
    <property type="protein sequence ID" value="NEK24977.1"/>
    <property type="molecule type" value="Genomic_DNA"/>
</dbReference>